<feature type="domain" description="HTH IS21-type" evidence="2">
    <location>
        <begin position="79"/>
        <end position="142"/>
    </location>
</feature>
<dbReference type="InterPro" id="IPR017894">
    <property type="entry name" value="HTH_IS21_transposase_type"/>
</dbReference>
<name>A0A2W4X602_9CYAN</name>
<dbReference type="PANTHER" id="PTHR33498">
    <property type="entry name" value="TRANSPOSASE FOR INSERTION SEQUENCE ELEMENT IS1557"/>
    <property type="match status" value="1"/>
</dbReference>
<dbReference type="Pfam" id="PF01610">
    <property type="entry name" value="DDE_Tnp_ISL3"/>
    <property type="match status" value="1"/>
</dbReference>
<dbReference type="PANTHER" id="PTHR33498:SF1">
    <property type="entry name" value="TRANSPOSASE FOR INSERTION SEQUENCE ELEMENT IS1557"/>
    <property type="match status" value="1"/>
</dbReference>
<feature type="compositionally biased region" description="Basic and acidic residues" evidence="1">
    <location>
        <begin position="58"/>
        <end position="74"/>
    </location>
</feature>
<accession>A0A2W4X602</accession>
<dbReference type="Proteomes" id="UP000249794">
    <property type="component" value="Unassembled WGS sequence"/>
</dbReference>
<dbReference type="InterPro" id="IPR047951">
    <property type="entry name" value="Transpos_ISL3"/>
</dbReference>
<reference evidence="3 4" key="2">
    <citation type="submission" date="2018-06" db="EMBL/GenBank/DDBJ databases">
        <title>Metagenomic assembly of (sub)arctic Cyanobacteria and their associated microbiome from non-axenic cultures.</title>
        <authorList>
            <person name="Baurain D."/>
        </authorList>
    </citation>
    <scope>NUCLEOTIDE SEQUENCE [LARGE SCALE GENOMIC DNA]</scope>
    <source>
        <strain evidence="3">ULC027bin1</strain>
    </source>
</reference>
<organism evidence="3 4">
    <name type="scientific">Phormidesmis priestleyi</name>
    <dbReference type="NCBI Taxonomy" id="268141"/>
    <lineage>
        <taxon>Bacteria</taxon>
        <taxon>Bacillati</taxon>
        <taxon>Cyanobacteriota</taxon>
        <taxon>Cyanophyceae</taxon>
        <taxon>Leptolyngbyales</taxon>
        <taxon>Leptolyngbyaceae</taxon>
        <taxon>Phormidesmis</taxon>
    </lineage>
</organism>
<dbReference type="EMBL" id="QBMP01000145">
    <property type="protein sequence ID" value="PZO52634.1"/>
    <property type="molecule type" value="Genomic_DNA"/>
</dbReference>
<dbReference type="PROSITE" id="PS50531">
    <property type="entry name" value="HTH_IS21"/>
    <property type="match status" value="1"/>
</dbReference>
<evidence type="ECO:0000256" key="1">
    <source>
        <dbReference type="SAM" id="MobiDB-lite"/>
    </source>
</evidence>
<evidence type="ECO:0000313" key="3">
    <source>
        <dbReference type="EMBL" id="PZO52634.1"/>
    </source>
</evidence>
<evidence type="ECO:0000259" key="2">
    <source>
        <dbReference type="PROSITE" id="PS50531"/>
    </source>
</evidence>
<gene>
    <name evidence="3" type="ORF">DCF15_13615</name>
</gene>
<comment type="caution">
    <text evidence="3">The sequence shown here is derived from an EMBL/GenBank/DDBJ whole genome shotgun (WGS) entry which is preliminary data.</text>
</comment>
<protein>
    <recommendedName>
        <fullName evidence="2">HTH IS21-type domain-containing protein</fullName>
    </recommendedName>
</protein>
<reference evidence="4" key="1">
    <citation type="submission" date="2018-04" db="EMBL/GenBank/DDBJ databases">
        <authorList>
            <person name="Cornet L."/>
        </authorList>
    </citation>
    <scope>NUCLEOTIDE SEQUENCE [LARGE SCALE GENOMIC DNA]</scope>
</reference>
<feature type="region of interest" description="Disordered" evidence="1">
    <location>
        <begin position="55"/>
        <end position="74"/>
    </location>
</feature>
<dbReference type="AlphaFoldDB" id="A0A2W4X602"/>
<sequence>MAKRKRLRPFRGTNIPALNAQYPWESTSGNCDWYKPFWKLPKSVEASQLQAAGIDLPDLPKPKSPHEQQREAKRTQRLENYHQVYGLRKEGHTIKDIAHHLGMGKRTVYTYLSHESFPEWQPSSRQYGSGLDPYKPYLIEQWQQGKRHAKRLFEEIFSAGFTGSYAMVARYLQPLRQSDPPMRPAPELLNCLPGRGPAPKVKSANQKPLSARRVEWLILQHPETLEDEQAQLLEKLAAQPDLSEPISLAQGFLKLVRQRLPEQLEDCLKKAMNASTKAFRSFAKGLIDDYDAVKAGVTLEVSNGQVEGQNNRLKMLKRQMFGRAGLDLLAKRFILS</sequence>
<proteinExistence type="predicted"/>
<dbReference type="InterPro" id="IPR002560">
    <property type="entry name" value="Transposase_DDE"/>
</dbReference>
<evidence type="ECO:0000313" key="4">
    <source>
        <dbReference type="Proteomes" id="UP000249794"/>
    </source>
</evidence>